<sequence length="93" mass="10952">DYMIYRSLTCLLTQRSTFISTVPNIIERVLAVLCISYDWYYLWIIYVIFTLFMYFFAAQCKVKNRRHCSGMVKPGGYLQQLNSNVMSNALDRA</sequence>
<dbReference type="AlphaFoldDB" id="A0A195E287"/>
<evidence type="ECO:0000256" key="1">
    <source>
        <dbReference type="SAM" id="Phobius"/>
    </source>
</evidence>
<accession>A0A195E287</accession>
<dbReference type="Proteomes" id="UP000078492">
    <property type="component" value="Unassembled WGS sequence"/>
</dbReference>
<protein>
    <submittedName>
        <fullName evidence="2">Uncharacterized protein</fullName>
    </submittedName>
</protein>
<dbReference type="EMBL" id="KQ979814">
    <property type="protein sequence ID" value="KYN19014.1"/>
    <property type="molecule type" value="Genomic_DNA"/>
</dbReference>
<feature type="transmembrane region" description="Helical" evidence="1">
    <location>
        <begin position="39"/>
        <end position="57"/>
    </location>
</feature>
<evidence type="ECO:0000313" key="2">
    <source>
        <dbReference type="EMBL" id="KYN19014.1"/>
    </source>
</evidence>
<evidence type="ECO:0000313" key="3">
    <source>
        <dbReference type="Proteomes" id="UP000078492"/>
    </source>
</evidence>
<feature type="non-terminal residue" evidence="2">
    <location>
        <position position="1"/>
    </location>
</feature>
<keyword evidence="3" id="KW-1185">Reference proteome</keyword>
<proteinExistence type="predicted"/>
<name>A0A195E287_9HYME</name>
<keyword evidence="1" id="KW-0812">Transmembrane</keyword>
<reference evidence="2 3" key="1">
    <citation type="submission" date="2015-09" db="EMBL/GenBank/DDBJ databases">
        <title>Trachymyrmex cornetzi WGS genome.</title>
        <authorList>
            <person name="Nygaard S."/>
            <person name="Hu H."/>
            <person name="Boomsma J."/>
            <person name="Zhang G."/>
        </authorList>
    </citation>
    <scope>NUCLEOTIDE SEQUENCE [LARGE SCALE GENOMIC DNA]</scope>
    <source>
        <strain evidence="2">Tcor2-1</strain>
        <tissue evidence="2">Whole body</tissue>
    </source>
</reference>
<gene>
    <name evidence="2" type="ORF">ALC57_08687</name>
</gene>
<keyword evidence="1" id="KW-0472">Membrane</keyword>
<organism evidence="2 3">
    <name type="scientific">Trachymyrmex cornetzi</name>
    <dbReference type="NCBI Taxonomy" id="471704"/>
    <lineage>
        <taxon>Eukaryota</taxon>
        <taxon>Metazoa</taxon>
        <taxon>Ecdysozoa</taxon>
        <taxon>Arthropoda</taxon>
        <taxon>Hexapoda</taxon>
        <taxon>Insecta</taxon>
        <taxon>Pterygota</taxon>
        <taxon>Neoptera</taxon>
        <taxon>Endopterygota</taxon>
        <taxon>Hymenoptera</taxon>
        <taxon>Apocrita</taxon>
        <taxon>Aculeata</taxon>
        <taxon>Formicoidea</taxon>
        <taxon>Formicidae</taxon>
        <taxon>Myrmicinae</taxon>
        <taxon>Trachymyrmex</taxon>
    </lineage>
</organism>
<keyword evidence="1" id="KW-1133">Transmembrane helix</keyword>